<dbReference type="InterPro" id="IPR026848">
    <property type="entry name" value="Fancl"/>
</dbReference>
<dbReference type="CDD" id="cd23831">
    <property type="entry name" value="DRWD-N_FANCL"/>
    <property type="match status" value="1"/>
</dbReference>
<keyword evidence="6" id="KW-0963">Cytoplasm</keyword>
<evidence type="ECO:0000256" key="16">
    <source>
        <dbReference type="ARBA" id="ARBA00073910"/>
    </source>
</evidence>
<dbReference type="GO" id="GO:0061630">
    <property type="term" value="F:ubiquitin protein ligase activity"/>
    <property type="evidence" value="ECO:0007669"/>
    <property type="project" value="UniProtKB-EC"/>
</dbReference>
<dbReference type="CTD" id="55120"/>
<dbReference type="FunFam" id="3.10.110.10:FF:000081">
    <property type="entry name" value="E3 ubiquitin-protein ligase FANCL"/>
    <property type="match status" value="1"/>
</dbReference>
<evidence type="ECO:0000256" key="9">
    <source>
        <dbReference type="ARBA" id="ARBA00022763"/>
    </source>
</evidence>
<dbReference type="Gene3D" id="3.10.110.10">
    <property type="entry name" value="Ubiquitin Conjugating Enzyme"/>
    <property type="match status" value="1"/>
</dbReference>
<dbReference type="InterPro" id="IPR026850">
    <property type="entry name" value="FANCL_C"/>
</dbReference>
<dbReference type="InterPro" id="IPR016135">
    <property type="entry name" value="UBQ-conjugating_enzyme/RWD"/>
</dbReference>
<evidence type="ECO:0000256" key="8">
    <source>
        <dbReference type="ARBA" id="ARBA00022723"/>
    </source>
</evidence>
<evidence type="ECO:0000256" key="11">
    <source>
        <dbReference type="ARBA" id="ARBA00022786"/>
    </source>
</evidence>
<dbReference type="SUPFAM" id="SSF57850">
    <property type="entry name" value="RING/U-box"/>
    <property type="match status" value="1"/>
</dbReference>
<dbReference type="InterPro" id="IPR043003">
    <property type="entry name" value="FANCL_d3_sf"/>
</dbReference>
<keyword evidence="11" id="KW-0833">Ubl conjugation pathway</keyword>
<dbReference type="RefSeq" id="XP_006868094.1">
    <property type="nucleotide sequence ID" value="XM_006868032.1"/>
</dbReference>
<dbReference type="Pfam" id="PF11793">
    <property type="entry name" value="FANCL_C"/>
    <property type="match status" value="1"/>
</dbReference>
<keyword evidence="14" id="KW-0234">DNA repair</keyword>
<keyword evidence="7" id="KW-0808">Transferase</keyword>
<dbReference type="Pfam" id="PF18891">
    <property type="entry name" value="FANCL_d3"/>
    <property type="match status" value="1"/>
</dbReference>
<keyword evidence="23" id="KW-1185">Reference proteome</keyword>
<evidence type="ECO:0000256" key="5">
    <source>
        <dbReference type="ARBA" id="ARBA00012483"/>
    </source>
</evidence>
<keyword evidence="10" id="KW-0863">Zinc-finger</keyword>
<dbReference type="PANTHER" id="PTHR13206:SF0">
    <property type="entry name" value="E3 UBIQUITIN-PROTEIN LIGASE FANCL"/>
    <property type="match status" value="1"/>
</dbReference>
<evidence type="ECO:0000259" key="19">
    <source>
        <dbReference type="Pfam" id="PF09765"/>
    </source>
</evidence>
<dbReference type="FunFam" id="3.10.110.20:FF:000001">
    <property type="entry name" value="E3 ubiquitin-protein ligase FANCL"/>
    <property type="match status" value="1"/>
</dbReference>
<keyword evidence="15" id="KW-0539">Nucleus</keyword>
<evidence type="ECO:0000256" key="15">
    <source>
        <dbReference type="ARBA" id="ARBA00023242"/>
    </source>
</evidence>
<feature type="domain" description="FANCL UBC-like" evidence="21">
    <location>
        <begin position="282"/>
        <end position="371"/>
    </location>
</feature>
<dbReference type="OrthoDB" id="10263265at2759"/>
<feature type="domain" description="Fanconi anemia complex subunit FancL WD-repeat containing" evidence="19">
    <location>
        <begin position="180"/>
        <end position="266"/>
    </location>
</feature>
<evidence type="ECO:0000256" key="1">
    <source>
        <dbReference type="ARBA" id="ARBA00000900"/>
    </source>
</evidence>
<evidence type="ECO:0000256" key="6">
    <source>
        <dbReference type="ARBA" id="ARBA00022490"/>
    </source>
</evidence>
<comment type="subcellular location">
    <subcellularLocation>
        <location evidence="3">Cytoplasm</location>
    </subcellularLocation>
    <subcellularLocation>
        <location evidence="2">Nucleus</location>
    </subcellularLocation>
</comment>
<dbReference type="Pfam" id="PF09765">
    <property type="entry name" value="FANCL_d1"/>
    <property type="match status" value="1"/>
</dbReference>
<dbReference type="PANTHER" id="PTHR13206">
    <property type="entry name" value="UBIQUITIN LIGASE PROTEIN PHF9 FANCONI ANEMIA GROUP L PROTEIN"/>
    <property type="match status" value="1"/>
</dbReference>
<evidence type="ECO:0000256" key="10">
    <source>
        <dbReference type="ARBA" id="ARBA00022771"/>
    </source>
</evidence>
<dbReference type="CDD" id="cd23786">
    <property type="entry name" value="ELF_FANCL"/>
    <property type="match status" value="1"/>
</dbReference>
<dbReference type="GO" id="GO:0008270">
    <property type="term" value="F:zinc ion binding"/>
    <property type="evidence" value="ECO:0007669"/>
    <property type="project" value="UniProtKB-KW"/>
</dbReference>
<dbReference type="InterPro" id="IPR043898">
    <property type="entry name" value="FANCL_d2"/>
</dbReference>
<feature type="region of interest" description="Disordered" evidence="18">
    <location>
        <begin position="1"/>
        <end position="22"/>
    </location>
</feature>
<keyword evidence="8" id="KW-0479">Metal-binding</keyword>
<dbReference type="FunFam" id="3.30.40.10:FF:000221">
    <property type="entry name" value="E3 ubiquitin-protein ligase FANCL isoform X2"/>
    <property type="match status" value="1"/>
</dbReference>
<dbReference type="InterPro" id="IPR019162">
    <property type="entry name" value="FancL_WD-rpt_cont_dom"/>
</dbReference>
<evidence type="ECO:0000259" key="20">
    <source>
        <dbReference type="Pfam" id="PF11793"/>
    </source>
</evidence>
<dbReference type="GO" id="GO:0036297">
    <property type="term" value="P:interstrand cross-link repair"/>
    <property type="evidence" value="ECO:0007669"/>
    <property type="project" value="InterPro"/>
</dbReference>
<feature type="domain" description="FANCL C-terminal" evidence="20">
    <location>
        <begin position="478"/>
        <end position="544"/>
    </location>
</feature>
<evidence type="ECO:0000256" key="14">
    <source>
        <dbReference type="ARBA" id="ARBA00023204"/>
    </source>
</evidence>
<reference evidence="24" key="1">
    <citation type="submission" date="2025-08" db="UniProtKB">
        <authorList>
            <consortium name="RefSeq"/>
        </authorList>
    </citation>
    <scope>IDENTIFICATION</scope>
    <source>
        <tissue evidence="24">Spleen</tissue>
    </source>
</reference>
<dbReference type="InterPro" id="IPR044037">
    <property type="entry name" value="FANCL_d3"/>
</dbReference>
<keyword evidence="12" id="KW-0862">Zinc</keyword>
<comment type="catalytic activity">
    <reaction evidence="1">
        <text>S-ubiquitinyl-[E2 ubiquitin-conjugating enzyme]-L-cysteine + [acceptor protein]-L-lysine = [E2 ubiquitin-conjugating enzyme]-L-cysteine + N(6)-ubiquitinyl-[acceptor protein]-L-lysine.</text>
        <dbReference type="EC" id="2.3.2.27"/>
    </reaction>
</comment>
<dbReference type="CDD" id="cd23832">
    <property type="entry name" value="DRWD-C_FANCL"/>
    <property type="match status" value="1"/>
</dbReference>
<sequence>MLNKWDQDSEIFPGRTGAENETRLYQYDHDDKKNHQSNGYQHIDVHQSNQKSRAKTSLSLKVIKLTSAKSRYQKATGEVSIDYLGDKCVMAPKCSKTSASYSSSNRQRRYIDLEVKQKSTNISYAFDMLRPVPDTLFSNKLEFLPLGDSGTSWTAHVRCLVLLLTSLRPHGRRGLAVMETSLLRQFPLLLPQNREKTVYEGFISAQGRDFHLKIILPEDLQVKNARLLCSWKLRTILNGYHQVIQQRMQHSPDLMSFMMELKMVLEVALKNKQELHAPPPPPQYYSGLIQELKTLGWNKLVYMDTYFSTFKLKAKDASGREHLITLKLKAKYPAEPPECLVDFPVPFSVSWTPQSSLQSIHSQFLAALDSLKAFWDVMDEIDEKTWVLEPEKPTRSATARRIALGNNTSVNIEVDPRHPTMLPECCFLGADHVVKPLGIKLSRNIQLWNPENTLLQNLRDVLEIDFPARSILEKSDFTMDCGICYAYQLDGVIPDQVCDNPQCGQPFHQICLYEWLRGLLTSRQSFNTIFGECPYCSKPITLKMPGRKP</sequence>
<evidence type="ECO:0000259" key="21">
    <source>
        <dbReference type="Pfam" id="PF18890"/>
    </source>
</evidence>
<dbReference type="GO" id="GO:0043240">
    <property type="term" value="C:Fanconi anaemia nuclear complex"/>
    <property type="evidence" value="ECO:0007669"/>
    <property type="project" value="InterPro"/>
</dbReference>
<evidence type="ECO:0000313" key="23">
    <source>
        <dbReference type="Proteomes" id="UP000504623"/>
    </source>
</evidence>
<evidence type="ECO:0000259" key="22">
    <source>
        <dbReference type="Pfam" id="PF18891"/>
    </source>
</evidence>
<name>A0A9B0WS64_CHRAS</name>
<dbReference type="GeneID" id="102830615"/>
<evidence type="ECO:0000256" key="13">
    <source>
        <dbReference type="ARBA" id="ARBA00022843"/>
    </source>
</evidence>
<dbReference type="GO" id="GO:0005737">
    <property type="term" value="C:cytoplasm"/>
    <property type="evidence" value="ECO:0007669"/>
    <property type="project" value="UniProtKB-SubCell"/>
</dbReference>
<evidence type="ECO:0000256" key="3">
    <source>
        <dbReference type="ARBA" id="ARBA00004496"/>
    </source>
</evidence>
<evidence type="ECO:0000313" key="24">
    <source>
        <dbReference type="RefSeq" id="XP_006868094.1"/>
    </source>
</evidence>
<dbReference type="Gene3D" id="3.10.110.20">
    <property type="entry name" value="RWD domain-like"/>
    <property type="match status" value="1"/>
</dbReference>
<dbReference type="Gene3D" id="3.30.40.10">
    <property type="entry name" value="Zinc/RING finger domain, C3HC4 (zinc finger)"/>
    <property type="match status" value="1"/>
</dbReference>
<protein>
    <recommendedName>
        <fullName evidence="16">E3 ubiquitin-protein ligase FANCL</fullName>
        <ecNumber evidence="5">2.3.2.27</ecNumber>
    </recommendedName>
    <alternativeName>
        <fullName evidence="17">RING-type E3 ubiquitin transferase FANCL</fullName>
    </alternativeName>
</protein>
<evidence type="ECO:0000256" key="17">
    <source>
        <dbReference type="ARBA" id="ARBA00080616"/>
    </source>
</evidence>
<dbReference type="GO" id="GO:0006513">
    <property type="term" value="P:protein monoubiquitination"/>
    <property type="evidence" value="ECO:0007669"/>
    <property type="project" value="TreeGrafter"/>
</dbReference>
<gene>
    <name evidence="24" type="primary">FANCL</name>
</gene>
<keyword evidence="13" id="KW-0832">Ubl conjugation</keyword>
<dbReference type="Pfam" id="PF18890">
    <property type="entry name" value="FANCL_d2"/>
    <property type="match status" value="1"/>
</dbReference>
<dbReference type="Proteomes" id="UP000504623">
    <property type="component" value="Unplaced"/>
</dbReference>
<dbReference type="InterPro" id="IPR013083">
    <property type="entry name" value="Znf_RING/FYVE/PHD"/>
</dbReference>
<proteinExistence type="predicted"/>
<evidence type="ECO:0000256" key="2">
    <source>
        <dbReference type="ARBA" id="ARBA00004123"/>
    </source>
</evidence>
<dbReference type="SMART" id="SM01197">
    <property type="entry name" value="FANCL_C"/>
    <property type="match status" value="1"/>
</dbReference>
<keyword evidence="9" id="KW-0227">DNA damage</keyword>
<feature type="domain" description="FANCL UBC-like" evidence="22">
    <location>
        <begin position="374"/>
        <end position="468"/>
    </location>
</feature>
<dbReference type="CDD" id="cd16490">
    <property type="entry name" value="RING-CH-C4HC3_FANCL"/>
    <property type="match status" value="1"/>
</dbReference>
<evidence type="ECO:0000256" key="4">
    <source>
        <dbReference type="ARBA" id="ARBA00004906"/>
    </source>
</evidence>
<accession>A0A9B0WS64</accession>
<dbReference type="AlphaFoldDB" id="A0A9B0WS64"/>
<dbReference type="EC" id="2.3.2.27" evidence="5"/>
<evidence type="ECO:0000256" key="18">
    <source>
        <dbReference type="SAM" id="MobiDB-lite"/>
    </source>
</evidence>
<comment type="pathway">
    <text evidence="4">Protein modification; protein ubiquitination.</text>
</comment>
<evidence type="ECO:0000256" key="12">
    <source>
        <dbReference type="ARBA" id="ARBA00022833"/>
    </source>
</evidence>
<evidence type="ECO:0000256" key="7">
    <source>
        <dbReference type="ARBA" id="ARBA00022679"/>
    </source>
</evidence>
<organism evidence="23 24">
    <name type="scientific">Chrysochloris asiatica</name>
    <name type="common">Cape golden mole</name>
    <dbReference type="NCBI Taxonomy" id="185453"/>
    <lineage>
        <taxon>Eukaryota</taxon>
        <taxon>Metazoa</taxon>
        <taxon>Chordata</taxon>
        <taxon>Craniata</taxon>
        <taxon>Vertebrata</taxon>
        <taxon>Euteleostomi</taxon>
        <taxon>Mammalia</taxon>
        <taxon>Eutheria</taxon>
        <taxon>Afrotheria</taxon>
        <taxon>Chrysochloridae</taxon>
        <taxon>Chrysochlorinae</taxon>
        <taxon>Chrysochloris</taxon>
    </lineage>
</organism>